<name>A0AAD5WH03_PARTN</name>
<comment type="caution">
    <text evidence="1">The sequence shown here is derived from an EMBL/GenBank/DDBJ whole genome shotgun (WGS) entry which is preliminary data.</text>
</comment>
<dbReference type="AlphaFoldDB" id="A0AAD5WH03"/>
<dbReference type="EMBL" id="JAHQIW010006691">
    <property type="protein sequence ID" value="KAJ1369862.1"/>
    <property type="molecule type" value="Genomic_DNA"/>
</dbReference>
<reference evidence="1" key="1">
    <citation type="submission" date="2021-06" db="EMBL/GenBank/DDBJ databases">
        <title>Parelaphostrongylus tenuis whole genome reference sequence.</title>
        <authorList>
            <person name="Garwood T.J."/>
            <person name="Larsen P.A."/>
            <person name="Fountain-Jones N.M."/>
            <person name="Garbe J.R."/>
            <person name="Macchietto M.G."/>
            <person name="Kania S.A."/>
            <person name="Gerhold R.W."/>
            <person name="Richards J.E."/>
            <person name="Wolf T.M."/>
        </authorList>
    </citation>
    <scope>NUCLEOTIDE SEQUENCE</scope>
    <source>
        <strain evidence="1">MNPRO001-30</strain>
        <tissue evidence="1">Meninges</tissue>
    </source>
</reference>
<accession>A0AAD5WH03</accession>
<gene>
    <name evidence="1" type="ORF">KIN20_031447</name>
</gene>
<evidence type="ECO:0000313" key="1">
    <source>
        <dbReference type="EMBL" id="KAJ1369862.1"/>
    </source>
</evidence>
<evidence type="ECO:0000313" key="2">
    <source>
        <dbReference type="Proteomes" id="UP001196413"/>
    </source>
</evidence>
<organism evidence="1 2">
    <name type="scientific">Parelaphostrongylus tenuis</name>
    <name type="common">Meningeal worm</name>
    <dbReference type="NCBI Taxonomy" id="148309"/>
    <lineage>
        <taxon>Eukaryota</taxon>
        <taxon>Metazoa</taxon>
        <taxon>Ecdysozoa</taxon>
        <taxon>Nematoda</taxon>
        <taxon>Chromadorea</taxon>
        <taxon>Rhabditida</taxon>
        <taxon>Rhabditina</taxon>
        <taxon>Rhabditomorpha</taxon>
        <taxon>Strongyloidea</taxon>
        <taxon>Metastrongylidae</taxon>
        <taxon>Parelaphostrongylus</taxon>
    </lineage>
</organism>
<keyword evidence="2" id="KW-1185">Reference proteome</keyword>
<sequence length="138" mass="15859">MVVHENSLNIIEVLKTIKCTLKKTIITYEENTTKLVKVWTKRFYALSSIVYENLVKAIVLEGIKCHDSYATSCREKLNCEPFETSASTVLYCSQSDQEDTNDEIIGHRNAYANVGWNPDLQKAISIQHTFNNMRHRSD</sequence>
<proteinExistence type="predicted"/>
<dbReference type="Proteomes" id="UP001196413">
    <property type="component" value="Unassembled WGS sequence"/>
</dbReference>
<protein>
    <submittedName>
        <fullName evidence="1">Uncharacterized protein</fullName>
    </submittedName>
</protein>